<evidence type="ECO:0000313" key="2">
    <source>
        <dbReference type="EMBL" id="CAG7733001.1"/>
    </source>
</evidence>
<keyword evidence="1" id="KW-1133">Transmembrane helix</keyword>
<dbReference type="AlphaFoldDB" id="A0A8J2KWG4"/>
<feature type="transmembrane region" description="Helical" evidence="1">
    <location>
        <begin position="7"/>
        <end position="27"/>
    </location>
</feature>
<evidence type="ECO:0000313" key="3">
    <source>
        <dbReference type="Proteomes" id="UP000708208"/>
    </source>
</evidence>
<dbReference type="EMBL" id="CAJVCH010241366">
    <property type="protein sequence ID" value="CAG7733001.1"/>
    <property type="molecule type" value="Genomic_DNA"/>
</dbReference>
<sequence length="121" mass="14206">MLEAAIHLLRLIGGLVGICWTLLIAVVQPDLYVEVLNQIFYESKLTAKKKKKYFTKSEPAMLSWGKCAKQLKAVVRFLHPIKRVELRKFKSAIKFFREIFQVKYSIQERFIMMFPILQLSI</sequence>
<reference evidence="2" key="1">
    <citation type="submission" date="2021-06" db="EMBL/GenBank/DDBJ databases">
        <authorList>
            <person name="Hodson N. C."/>
            <person name="Mongue J. A."/>
            <person name="Jaron S. K."/>
        </authorList>
    </citation>
    <scope>NUCLEOTIDE SEQUENCE</scope>
</reference>
<protein>
    <submittedName>
        <fullName evidence="2">Uncharacterized protein</fullName>
    </submittedName>
</protein>
<keyword evidence="3" id="KW-1185">Reference proteome</keyword>
<accession>A0A8J2KWG4</accession>
<feature type="non-terminal residue" evidence="2">
    <location>
        <position position="121"/>
    </location>
</feature>
<keyword evidence="1" id="KW-0812">Transmembrane</keyword>
<evidence type="ECO:0000256" key="1">
    <source>
        <dbReference type="SAM" id="Phobius"/>
    </source>
</evidence>
<name>A0A8J2KWG4_9HEXA</name>
<dbReference type="Proteomes" id="UP000708208">
    <property type="component" value="Unassembled WGS sequence"/>
</dbReference>
<proteinExistence type="predicted"/>
<keyword evidence="1" id="KW-0472">Membrane</keyword>
<organism evidence="2 3">
    <name type="scientific">Allacma fusca</name>
    <dbReference type="NCBI Taxonomy" id="39272"/>
    <lineage>
        <taxon>Eukaryota</taxon>
        <taxon>Metazoa</taxon>
        <taxon>Ecdysozoa</taxon>
        <taxon>Arthropoda</taxon>
        <taxon>Hexapoda</taxon>
        <taxon>Collembola</taxon>
        <taxon>Symphypleona</taxon>
        <taxon>Sminthuridae</taxon>
        <taxon>Allacma</taxon>
    </lineage>
</organism>
<comment type="caution">
    <text evidence="2">The sequence shown here is derived from an EMBL/GenBank/DDBJ whole genome shotgun (WGS) entry which is preliminary data.</text>
</comment>
<gene>
    <name evidence="2" type="ORF">AFUS01_LOCUS21474</name>
</gene>